<dbReference type="InterPro" id="IPR013810">
    <property type="entry name" value="Ribosomal_uS5_N"/>
</dbReference>
<comment type="caution">
    <text evidence="9">The sequence shown here is derived from an EMBL/GenBank/DDBJ whole genome shotgun (WGS) entry which is preliminary data.</text>
</comment>
<feature type="domain" description="S5 DRBM" evidence="8">
    <location>
        <begin position="167"/>
        <end position="230"/>
    </location>
</feature>
<evidence type="ECO:0000313" key="10">
    <source>
        <dbReference type="Proteomes" id="UP000688137"/>
    </source>
</evidence>
<dbReference type="AlphaFoldDB" id="A0A8S1Q1C4"/>
<dbReference type="GO" id="GO:0022627">
    <property type="term" value="C:cytosolic small ribosomal subunit"/>
    <property type="evidence" value="ECO:0007669"/>
    <property type="project" value="TreeGrafter"/>
</dbReference>
<dbReference type="Pfam" id="PF00333">
    <property type="entry name" value="Ribosomal_S5"/>
    <property type="match status" value="1"/>
</dbReference>
<dbReference type="PANTHER" id="PTHR13718:SF4">
    <property type="entry name" value="40S RIBOSOMAL PROTEIN S2"/>
    <property type="match status" value="1"/>
</dbReference>
<dbReference type="OMA" id="LTGIHHC"/>
<dbReference type="FunFam" id="3.30.160.20:FF:000209">
    <property type="entry name" value="Uncharacterized protein"/>
    <property type="match status" value="1"/>
</dbReference>
<sequence>MIVRMHLNTIKMAYAISNKLAANKINKLSSRIKQKQSVEDVHNLQDFLTTQIQENKLYNTIHRTSKYDDGFDEFLTEYKKKHKNILDLTHYAASPLNKTNQLREEEFRQLQAFLDKRKKQLKDNIITDKDNLNDDFDPDTDEFVENKGQFSYPKKVNRTGFKISDQFFTVLIDRDTNTQVTTLQRINSFRQLIFIGNGNGVIGYGKGKGKDFQTALIRAKIDAKRNLVPISLDLWHTCPIPLTGRFNDAEIEINPRPLGFNAYGNPQIASMLMLTGIHHCSFKVRSRNQVPYSLLYAFMQAVTNNTSAEEVSEACGMKIYRQNWGKKIGRTTPLTFDGI</sequence>
<keyword evidence="10" id="KW-1185">Reference proteome</keyword>
<dbReference type="GO" id="GO:0003723">
    <property type="term" value="F:RNA binding"/>
    <property type="evidence" value="ECO:0007669"/>
    <property type="project" value="InterPro"/>
</dbReference>
<evidence type="ECO:0000313" key="9">
    <source>
        <dbReference type="EMBL" id="CAD8109300.1"/>
    </source>
</evidence>
<dbReference type="InterPro" id="IPR005324">
    <property type="entry name" value="Ribosomal_uS5_C"/>
</dbReference>
<comment type="similarity">
    <text evidence="1 7">Belongs to the universal ribosomal protein uS5 family.</text>
</comment>
<proteinExistence type="inferred from homology"/>
<protein>
    <recommendedName>
        <fullName evidence="4">Small ribosomal subunit protein uS5</fullName>
    </recommendedName>
    <alternativeName>
        <fullName evidence="5">40S ribosomal protein S2</fullName>
    </alternativeName>
</protein>
<keyword evidence="3 6" id="KW-0687">Ribonucleoprotein</keyword>
<dbReference type="PANTHER" id="PTHR13718">
    <property type="entry name" value="RIBOSOMAL S SUBUNIT"/>
    <property type="match status" value="1"/>
</dbReference>
<accession>A0A8S1Q1C4</accession>
<gene>
    <name evidence="9" type="ORF">PPRIM_AZ9-3.1.T1400074</name>
</gene>
<keyword evidence="2 6" id="KW-0689">Ribosomal protein</keyword>
<evidence type="ECO:0000256" key="2">
    <source>
        <dbReference type="ARBA" id="ARBA00022980"/>
    </source>
</evidence>
<evidence type="ECO:0000256" key="1">
    <source>
        <dbReference type="ARBA" id="ARBA00008945"/>
    </source>
</evidence>
<name>A0A8S1Q1C4_PARPR</name>
<reference evidence="9" key="1">
    <citation type="submission" date="2021-01" db="EMBL/GenBank/DDBJ databases">
        <authorList>
            <consortium name="Genoscope - CEA"/>
            <person name="William W."/>
        </authorList>
    </citation>
    <scope>NUCLEOTIDE SEQUENCE</scope>
</reference>
<dbReference type="GO" id="GO:0003735">
    <property type="term" value="F:structural constituent of ribosome"/>
    <property type="evidence" value="ECO:0007669"/>
    <property type="project" value="UniProtKB-UniRule"/>
</dbReference>
<dbReference type="Pfam" id="PF03719">
    <property type="entry name" value="Ribosomal_S5_C"/>
    <property type="match status" value="1"/>
</dbReference>
<evidence type="ECO:0000259" key="8">
    <source>
        <dbReference type="PROSITE" id="PS50881"/>
    </source>
</evidence>
<dbReference type="GO" id="GO:0006412">
    <property type="term" value="P:translation"/>
    <property type="evidence" value="ECO:0007669"/>
    <property type="project" value="InterPro"/>
</dbReference>
<evidence type="ECO:0000256" key="7">
    <source>
        <dbReference type="RuleBase" id="RU003823"/>
    </source>
</evidence>
<evidence type="ECO:0000256" key="4">
    <source>
        <dbReference type="ARBA" id="ARBA00035255"/>
    </source>
</evidence>
<evidence type="ECO:0000256" key="6">
    <source>
        <dbReference type="PROSITE-ProRule" id="PRU00268"/>
    </source>
</evidence>
<dbReference type="PROSITE" id="PS50881">
    <property type="entry name" value="S5_DSRBD"/>
    <property type="match status" value="1"/>
</dbReference>
<evidence type="ECO:0000256" key="3">
    <source>
        <dbReference type="ARBA" id="ARBA00023274"/>
    </source>
</evidence>
<evidence type="ECO:0000256" key="5">
    <source>
        <dbReference type="ARBA" id="ARBA00035407"/>
    </source>
</evidence>
<dbReference type="InterPro" id="IPR000851">
    <property type="entry name" value="Ribosomal_uS5"/>
</dbReference>
<dbReference type="EMBL" id="CAJJDM010000144">
    <property type="protein sequence ID" value="CAD8109300.1"/>
    <property type="molecule type" value="Genomic_DNA"/>
</dbReference>
<organism evidence="9 10">
    <name type="scientific">Paramecium primaurelia</name>
    <dbReference type="NCBI Taxonomy" id="5886"/>
    <lineage>
        <taxon>Eukaryota</taxon>
        <taxon>Sar</taxon>
        <taxon>Alveolata</taxon>
        <taxon>Ciliophora</taxon>
        <taxon>Intramacronucleata</taxon>
        <taxon>Oligohymenophorea</taxon>
        <taxon>Peniculida</taxon>
        <taxon>Parameciidae</taxon>
        <taxon>Paramecium</taxon>
    </lineage>
</organism>
<dbReference type="Proteomes" id="UP000688137">
    <property type="component" value="Unassembled WGS sequence"/>
</dbReference>